<keyword evidence="4" id="KW-0256">Endoplasmic reticulum</keyword>
<evidence type="ECO:0000313" key="14">
    <source>
        <dbReference type="Proteomes" id="UP000813385"/>
    </source>
</evidence>
<dbReference type="InterPro" id="IPR010989">
    <property type="entry name" value="SNARE"/>
</dbReference>
<feature type="coiled-coil region" evidence="10">
    <location>
        <begin position="3"/>
        <end position="78"/>
    </location>
</feature>
<dbReference type="GO" id="GO:0005789">
    <property type="term" value="C:endoplasmic reticulum membrane"/>
    <property type="evidence" value="ECO:0007669"/>
    <property type="project" value="UniProtKB-SubCell"/>
</dbReference>
<evidence type="ECO:0000256" key="8">
    <source>
        <dbReference type="ARBA" id="ARBA00023136"/>
    </source>
</evidence>
<feature type="region of interest" description="Disordered" evidence="11">
    <location>
        <begin position="371"/>
        <end position="404"/>
    </location>
</feature>
<dbReference type="EMBL" id="JAGPXD010000002">
    <property type="protein sequence ID" value="KAH7368939.1"/>
    <property type="molecule type" value="Genomic_DNA"/>
</dbReference>
<dbReference type="GO" id="GO:0006890">
    <property type="term" value="P:retrograde vesicle-mediated transport, Golgi to endoplasmic reticulum"/>
    <property type="evidence" value="ECO:0007669"/>
    <property type="project" value="InterPro"/>
</dbReference>
<keyword evidence="14" id="KW-1185">Reference proteome</keyword>
<organism evidence="13 14">
    <name type="scientific">Plectosphaerella cucumerina</name>
    <dbReference type="NCBI Taxonomy" id="40658"/>
    <lineage>
        <taxon>Eukaryota</taxon>
        <taxon>Fungi</taxon>
        <taxon>Dikarya</taxon>
        <taxon>Ascomycota</taxon>
        <taxon>Pezizomycotina</taxon>
        <taxon>Sordariomycetes</taxon>
        <taxon>Hypocreomycetidae</taxon>
        <taxon>Glomerellales</taxon>
        <taxon>Plectosphaerellaceae</taxon>
        <taxon>Plectosphaerella</taxon>
    </lineage>
</organism>
<keyword evidence="2" id="KW-0813">Transport</keyword>
<dbReference type="InterPro" id="IPR056173">
    <property type="entry name" value="Sec20_C"/>
</dbReference>
<gene>
    <name evidence="13" type="ORF">B0T11DRAFT_338000</name>
</gene>
<dbReference type="GO" id="GO:0005484">
    <property type="term" value="F:SNAP receptor activity"/>
    <property type="evidence" value="ECO:0007669"/>
    <property type="project" value="InterPro"/>
</dbReference>
<evidence type="ECO:0000256" key="10">
    <source>
        <dbReference type="SAM" id="Coils"/>
    </source>
</evidence>
<evidence type="ECO:0000256" key="6">
    <source>
        <dbReference type="ARBA" id="ARBA00022989"/>
    </source>
</evidence>
<evidence type="ECO:0000256" key="11">
    <source>
        <dbReference type="SAM" id="MobiDB-lite"/>
    </source>
</evidence>
<keyword evidence="6" id="KW-1133">Transmembrane helix</keyword>
<feature type="region of interest" description="Disordered" evidence="11">
    <location>
        <begin position="136"/>
        <end position="188"/>
    </location>
</feature>
<dbReference type="OrthoDB" id="46868at2759"/>
<name>A0A8K0X7S7_9PEZI</name>
<dbReference type="InterPro" id="IPR005606">
    <property type="entry name" value="Sec20"/>
</dbReference>
<keyword evidence="3" id="KW-0812">Transmembrane</keyword>
<evidence type="ECO:0000256" key="4">
    <source>
        <dbReference type="ARBA" id="ARBA00022824"/>
    </source>
</evidence>
<dbReference type="AlphaFoldDB" id="A0A8K0X7S7"/>
<evidence type="ECO:0000259" key="12">
    <source>
        <dbReference type="Pfam" id="PF03908"/>
    </source>
</evidence>
<proteinExistence type="inferred from homology"/>
<dbReference type="Pfam" id="PF03908">
    <property type="entry name" value="Sec20"/>
    <property type="match status" value="1"/>
</dbReference>
<dbReference type="PANTHER" id="PTHR12825">
    <property type="entry name" value="BNIP1-RELATED"/>
    <property type="match status" value="1"/>
</dbReference>
<evidence type="ECO:0000256" key="9">
    <source>
        <dbReference type="ARBA" id="ARBA00037934"/>
    </source>
</evidence>
<evidence type="ECO:0000256" key="7">
    <source>
        <dbReference type="ARBA" id="ARBA00023054"/>
    </source>
</evidence>
<dbReference type="GO" id="GO:0031201">
    <property type="term" value="C:SNARE complex"/>
    <property type="evidence" value="ECO:0007669"/>
    <property type="project" value="TreeGrafter"/>
</dbReference>
<keyword evidence="5" id="KW-0931">ER-Golgi transport</keyword>
<keyword evidence="8" id="KW-0472">Membrane</keyword>
<feature type="compositionally biased region" description="Polar residues" evidence="11">
    <location>
        <begin position="178"/>
        <end position="188"/>
    </location>
</feature>
<dbReference type="PANTHER" id="PTHR12825:SF0">
    <property type="entry name" value="VESICLE TRANSPORT PROTEIN SEC20"/>
    <property type="match status" value="1"/>
</dbReference>
<protein>
    <recommendedName>
        <fullName evidence="12">Sec20 C-terminal domain-containing protein</fullName>
    </recommendedName>
</protein>
<dbReference type="SUPFAM" id="SSF47661">
    <property type="entry name" value="t-snare proteins"/>
    <property type="match status" value="1"/>
</dbReference>
<dbReference type="Proteomes" id="UP000813385">
    <property type="component" value="Unassembled WGS sequence"/>
</dbReference>
<feature type="region of interest" description="Disordered" evidence="11">
    <location>
        <begin position="335"/>
        <end position="359"/>
    </location>
</feature>
<comment type="similarity">
    <text evidence="9">Belongs to the SEC20 family.</text>
</comment>
<feature type="domain" description="Sec20 C-terminal" evidence="12">
    <location>
        <begin position="193"/>
        <end position="281"/>
    </location>
</feature>
<evidence type="ECO:0000313" key="13">
    <source>
        <dbReference type="EMBL" id="KAH7368939.1"/>
    </source>
</evidence>
<evidence type="ECO:0000256" key="3">
    <source>
        <dbReference type="ARBA" id="ARBA00022692"/>
    </source>
</evidence>
<sequence>MSFEGLQERLTALQETTTQLKELISRLQNLHFEPGSVPLGADEDNVASELSTEIGQILREEEEELELLQEEVEDVRGGRAGSEAEHTKVRLKDGVQRLKEELKSSRVTFRKAQLAAKRNLAESQRLERKLLLQSFSQPISQTSSPPPGAASDDGHRPPSVRPEVIRQRHAHQQQQQQTSSLTGEDQQTVGAAGNVTAALRRTHDIIAAELARSEFAHQTLTESSAALSKLDDSYGSLEGMLASSKDLLGTLVRSQKSDTWYLQTAMYMLMVTGAWLVYRRLLWGPMWWLVWLPLRLLYNVVMGGARGGSALVRRGGEVSSPGVVFEDGRVEVDGMPGEELPTIDVGGAGPSEGAEAPESLEEKIGRILDDVADGEVDDGTTKVEEQVDQGQGEEQVDQRQRDEL</sequence>
<evidence type="ECO:0000256" key="2">
    <source>
        <dbReference type="ARBA" id="ARBA00022448"/>
    </source>
</evidence>
<evidence type="ECO:0000256" key="5">
    <source>
        <dbReference type="ARBA" id="ARBA00022892"/>
    </source>
</evidence>
<comment type="subcellular location">
    <subcellularLocation>
        <location evidence="1">Endoplasmic reticulum membrane</location>
        <topology evidence="1">Single-pass type IV membrane protein</topology>
    </subcellularLocation>
</comment>
<reference evidence="13" key="1">
    <citation type="journal article" date="2021" name="Nat. Commun.">
        <title>Genetic determinants of endophytism in the Arabidopsis root mycobiome.</title>
        <authorList>
            <person name="Mesny F."/>
            <person name="Miyauchi S."/>
            <person name="Thiergart T."/>
            <person name="Pickel B."/>
            <person name="Atanasova L."/>
            <person name="Karlsson M."/>
            <person name="Huettel B."/>
            <person name="Barry K.W."/>
            <person name="Haridas S."/>
            <person name="Chen C."/>
            <person name="Bauer D."/>
            <person name="Andreopoulos W."/>
            <person name="Pangilinan J."/>
            <person name="LaButti K."/>
            <person name="Riley R."/>
            <person name="Lipzen A."/>
            <person name="Clum A."/>
            <person name="Drula E."/>
            <person name="Henrissat B."/>
            <person name="Kohler A."/>
            <person name="Grigoriev I.V."/>
            <person name="Martin F.M."/>
            <person name="Hacquard S."/>
        </authorList>
    </citation>
    <scope>NUCLEOTIDE SEQUENCE</scope>
    <source>
        <strain evidence="13">MPI-CAGE-AT-0016</strain>
    </source>
</reference>
<comment type="caution">
    <text evidence="13">The sequence shown here is derived from an EMBL/GenBank/DDBJ whole genome shotgun (WGS) entry which is preliminary data.</text>
</comment>
<accession>A0A8K0X7S7</accession>
<evidence type="ECO:0000256" key="1">
    <source>
        <dbReference type="ARBA" id="ARBA00004163"/>
    </source>
</evidence>
<keyword evidence="7 10" id="KW-0175">Coiled coil</keyword>